<proteinExistence type="predicted"/>
<sequence length="168" mass="19550">MKKFIIDVTELYWINGDMDDPEDLCLHGHAVAYIGGEKLEYDCTVSATALYLLKTLTEDHIIHEDNQMLPCCGHFYIPDAKLENIVISGCDKGIDWTVRHNGSNVILTLENGTEVTIPLKKYRQEVYRFADKIENYYKSCSPKKLSEDKFDHDGYIAFWNEWHRRRNA</sequence>
<protein>
    <submittedName>
        <fullName evidence="1">Uncharacterized protein</fullName>
    </submittedName>
</protein>
<dbReference type="EMBL" id="VUMI01000029">
    <property type="protein sequence ID" value="MSS89914.1"/>
    <property type="molecule type" value="Genomic_DNA"/>
</dbReference>
<dbReference type="Proteomes" id="UP000436047">
    <property type="component" value="Unassembled WGS sequence"/>
</dbReference>
<reference evidence="1 2" key="1">
    <citation type="submission" date="2019-08" db="EMBL/GenBank/DDBJ databases">
        <title>In-depth cultivation of the pig gut microbiome towards novel bacterial diversity and tailored functional studies.</title>
        <authorList>
            <person name="Wylensek D."/>
            <person name="Hitch T.C.A."/>
            <person name="Clavel T."/>
        </authorList>
    </citation>
    <scope>NUCLEOTIDE SEQUENCE [LARGE SCALE GENOMIC DNA]</scope>
    <source>
        <strain evidence="1 2">WCA-389-WT-23B</strain>
    </source>
</reference>
<evidence type="ECO:0000313" key="1">
    <source>
        <dbReference type="EMBL" id="MSS89914.1"/>
    </source>
</evidence>
<keyword evidence="2" id="KW-1185">Reference proteome</keyword>
<accession>A0A6N7WJM2</accession>
<dbReference type="AlphaFoldDB" id="A0A6N7WJM2"/>
<comment type="caution">
    <text evidence="1">The sequence shown here is derived from an EMBL/GenBank/DDBJ whole genome shotgun (WGS) entry which is preliminary data.</text>
</comment>
<name>A0A6N7WJM2_9FIRM</name>
<gene>
    <name evidence="1" type="ORF">FYJ45_16980</name>
</gene>
<organism evidence="1 2">
    <name type="scientific">Eisenbergiella porci</name>
    <dbReference type="NCBI Taxonomy" id="2652274"/>
    <lineage>
        <taxon>Bacteria</taxon>
        <taxon>Bacillati</taxon>
        <taxon>Bacillota</taxon>
        <taxon>Clostridia</taxon>
        <taxon>Lachnospirales</taxon>
        <taxon>Lachnospiraceae</taxon>
        <taxon>Eisenbergiella</taxon>
    </lineage>
</organism>
<evidence type="ECO:0000313" key="2">
    <source>
        <dbReference type="Proteomes" id="UP000436047"/>
    </source>
</evidence>